<dbReference type="Pfam" id="PF13186">
    <property type="entry name" value="SPASM"/>
    <property type="match status" value="1"/>
</dbReference>
<dbReference type="PANTHER" id="PTHR11228:SF7">
    <property type="entry name" value="PQQA PEPTIDE CYCLASE"/>
    <property type="match status" value="1"/>
</dbReference>
<name>A0A175A2X5_9FIRM</name>
<keyword evidence="2" id="KW-0004">4Fe-4S</keyword>
<dbReference type="InterPro" id="IPR023885">
    <property type="entry name" value="4Fe4S-binding_SPASM_dom"/>
</dbReference>
<dbReference type="Proteomes" id="UP000078383">
    <property type="component" value="Unassembled WGS sequence"/>
</dbReference>
<proteinExistence type="predicted"/>
<comment type="cofactor">
    <cofactor evidence="1">
        <name>[4Fe-4S] cluster</name>
        <dbReference type="ChEBI" id="CHEBI:49883"/>
    </cofactor>
</comment>
<dbReference type="GO" id="GO:0051536">
    <property type="term" value="F:iron-sulfur cluster binding"/>
    <property type="evidence" value="ECO:0007669"/>
    <property type="project" value="UniProtKB-KW"/>
</dbReference>
<keyword evidence="5" id="KW-0408">Iron</keyword>
<dbReference type="CDD" id="cd01335">
    <property type="entry name" value="Radical_SAM"/>
    <property type="match status" value="1"/>
</dbReference>
<dbReference type="InterPro" id="IPR007197">
    <property type="entry name" value="rSAM"/>
</dbReference>
<dbReference type="Pfam" id="PF04055">
    <property type="entry name" value="Radical_SAM"/>
    <property type="match status" value="1"/>
</dbReference>
<dbReference type="InterPro" id="IPR058240">
    <property type="entry name" value="rSAM_sf"/>
</dbReference>
<dbReference type="InterPro" id="IPR034391">
    <property type="entry name" value="AdoMet-like_SPASM_containing"/>
</dbReference>
<dbReference type="InterPro" id="IPR006638">
    <property type="entry name" value="Elp3/MiaA/NifB-like_rSAM"/>
</dbReference>
<evidence type="ECO:0000259" key="7">
    <source>
        <dbReference type="PROSITE" id="PS51918"/>
    </source>
</evidence>
<dbReference type="SUPFAM" id="SSF102114">
    <property type="entry name" value="Radical SAM enzymes"/>
    <property type="match status" value="1"/>
</dbReference>
<dbReference type="GO" id="GO:0003824">
    <property type="term" value="F:catalytic activity"/>
    <property type="evidence" value="ECO:0007669"/>
    <property type="project" value="InterPro"/>
</dbReference>
<dbReference type="SFLD" id="SFLDG01067">
    <property type="entry name" value="SPASM/twitch_domain_containing"/>
    <property type="match status" value="1"/>
</dbReference>
<dbReference type="Gene3D" id="3.20.20.70">
    <property type="entry name" value="Aldolase class I"/>
    <property type="match status" value="1"/>
</dbReference>
<organism evidence="8 9">
    <name type="scientific">[Ruminococcus] torques</name>
    <dbReference type="NCBI Taxonomy" id="33039"/>
    <lineage>
        <taxon>Bacteria</taxon>
        <taxon>Bacillati</taxon>
        <taxon>Bacillota</taxon>
        <taxon>Clostridia</taxon>
        <taxon>Lachnospirales</taxon>
        <taxon>Lachnospiraceae</taxon>
        <taxon>Mediterraneibacter</taxon>
    </lineage>
</organism>
<evidence type="ECO:0000256" key="5">
    <source>
        <dbReference type="ARBA" id="ARBA00023004"/>
    </source>
</evidence>
<dbReference type="PANTHER" id="PTHR11228">
    <property type="entry name" value="RADICAL SAM DOMAIN PROTEIN"/>
    <property type="match status" value="1"/>
</dbReference>
<reference evidence="8 9" key="1">
    <citation type="submission" date="2015-09" db="EMBL/GenBank/DDBJ databases">
        <authorList>
            <consortium name="Pathogen Informatics"/>
        </authorList>
    </citation>
    <scope>NUCLEOTIDE SEQUENCE [LARGE SCALE GENOMIC DNA]</scope>
    <source>
        <strain evidence="8 9">2789STDY5834889</strain>
    </source>
</reference>
<evidence type="ECO:0000256" key="6">
    <source>
        <dbReference type="ARBA" id="ARBA00023014"/>
    </source>
</evidence>
<keyword evidence="6" id="KW-0411">Iron-sulfur</keyword>
<keyword evidence="4" id="KW-0479">Metal-binding</keyword>
<dbReference type="GO" id="GO:0046872">
    <property type="term" value="F:metal ion binding"/>
    <property type="evidence" value="ECO:0007669"/>
    <property type="project" value="UniProtKB-KW"/>
</dbReference>
<dbReference type="SFLD" id="SFLDS00029">
    <property type="entry name" value="Radical_SAM"/>
    <property type="match status" value="1"/>
</dbReference>
<sequence length="401" mass="46611">MYMRSPNAKVLVREERVVLCNTRNGGFVKTSEAYFQYLEKYLEENNGEFTIKEEDTVVKKNAYKLFQELCRIHFYISEEQMKNEITYPYQIVYLSLTNRCNLRCKHCVASACIEEVDHMNTENWKKAINQVLILNPKEINLTGGEPLIRSDFCEILEYLRGNYKGAITLSTNALLLNDRLMEIIKKNVDGVSVSLDGFDSYSCTKVRGEGIYDRVIAGIKKLKEAGMEKVSVSMLETKYTYGHDQDFYKLCEELDVKPLIRRFAPSGRGEENQRELLPPMEYIEKLEKQHLRCSLCQPGKKELNISENGDVYPCAPLSNLENLFMGNLLETPIIEIIENPAWKEELEKLRPWRMEKCKDCDVNLFCHSCINFTLGMQSDEEIFQKFCEKQKGHLEKLLWGN</sequence>
<feature type="domain" description="Radical SAM core" evidence="7">
    <location>
        <begin position="86"/>
        <end position="300"/>
    </location>
</feature>
<evidence type="ECO:0000256" key="3">
    <source>
        <dbReference type="ARBA" id="ARBA00022691"/>
    </source>
</evidence>
<protein>
    <submittedName>
        <fullName evidence="8">Molybdenum cofactor biosynthesis protein A</fullName>
    </submittedName>
</protein>
<gene>
    <name evidence="8" type="primary">moaA_3</name>
    <name evidence="8" type="ORF">ERS852502_02599</name>
</gene>
<dbReference type="PROSITE" id="PS51918">
    <property type="entry name" value="RADICAL_SAM"/>
    <property type="match status" value="1"/>
</dbReference>
<accession>A0A175A2X5</accession>
<dbReference type="OrthoDB" id="1854625at2"/>
<dbReference type="InterPro" id="IPR050377">
    <property type="entry name" value="Radical_SAM_PqqE_MftC-like"/>
</dbReference>
<dbReference type="SFLD" id="SFLDG01386">
    <property type="entry name" value="main_SPASM_domain-containing"/>
    <property type="match status" value="1"/>
</dbReference>
<dbReference type="InterPro" id="IPR013785">
    <property type="entry name" value="Aldolase_TIM"/>
</dbReference>
<evidence type="ECO:0000313" key="9">
    <source>
        <dbReference type="Proteomes" id="UP000078383"/>
    </source>
</evidence>
<dbReference type="EMBL" id="CZBX01000014">
    <property type="protein sequence ID" value="CUQ92307.1"/>
    <property type="molecule type" value="Genomic_DNA"/>
</dbReference>
<evidence type="ECO:0000256" key="2">
    <source>
        <dbReference type="ARBA" id="ARBA00022485"/>
    </source>
</evidence>
<evidence type="ECO:0000256" key="1">
    <source>
        <dbReference type="ARBA" id="ARBA00001966"/>
    </source>
</evidence>
<dbReference type="NCBIfam" id="TIGR04085">
    <property type="entry name" value="rSAM_more_4Fe4S"/>
    <property type="match status" value="1"/>
</dbReference>
<dbReference type="SFLD" id="SFLDG01387">
    <property type="entry name" value="BtrN-like_SPASM_domain_contain"/>
    <property type="match status" value="1"/>
</dbReference>
<dbReference type="SMART" id="SM00729">
    <property type="entry name" value="Elp3"/>
    <property type="match status" value="1"/>
</dbReference>
<dbReference type="RefSeq" id="WP_055173333.1">
    <property type="nucleotide sequence ID" value="NZ_CZBX01000014.1"/>
</dbReference>
<keyword evidence="3" id="KW-0949">S-adenosyl-L-methionine</keyword>
<dbReference type="AlphaFoldDB" id="A0A175A2X5"/>
<dbReference type="CDD" id="cd21109">
    <property type="entry name" value="SPASM"/>
    <property type="match status" value="1"/>
</dbReference>
<evidence type="ECO:0000256" key="4">
    <source>
        <dbReference type="ARBA" id="ARBA00022723"/>
    </source>
</evidence>
<evidence type="ECO:0000313" key="8">
    <source>
        <dbReference type="EMBL" id="CUQ92307.1"/>
    </source>
</evidence>